<dbReference type="PANTHER" id="PTHR33392">
    <property type="entry name" value="POLYISOPRENYL-TEICHOIC ACID--PEPTIDOGLYCAN TEICHOIC ACID TRANSFERASE TAGU"/>
    <property type="match status" value="1"/>
</dbReference>
<accession>A0A0S4QDY0</accession>
<dbReference type="EMBL" id="FAOZ01000001">
    <property type="protein sequence ID" value="CUU53872.1"/>
    <property type="molecule type" value="Genomic_DNA"/>
</dbReference>
<feature type="region of interest" description="Disordered" evidence="2">
    <location>
        <begin position="578"/>
        <end position="606"/>
    </location>
</feature>
<dbReference type="Pfam" id="PF03816">
    <property type="entry name" value="LytR_cpsA_psr"/>
    <property type="match status" value="1"/>
</dbReference>
<dbReference type="Proteomes" id="UP000198802">
    <property type="component" value="Unassembled WGS sequence"/>
</dbReference>
<feature type="region of interest" description="Disordered" evidence="2">
    <location>
        <begin position="75"/>
        <end position="97"/>
    </location>
</feature>
<keyword evidence="6" id="KW-1185">Reference proteome</keyword>
<sequence>MEEAGTRPVGDPSSPTAPVATESERIVPDDTILDDAILDGTVLDGTVLDGPLATAPVVEPGAEADEADPLSIPLESTELQEPSEPQPGRASRRWIRRPRRANQLGVDGIGRPAPRGPLRRALLVLTSLLSLVVIAITATGWLVVTFYDRRIDRETIAPPADMTVTRPPSAPVGSETWLLVGSDIRTGSDAAKVGGARSDTMMIAHLASDGTTQIVSIPRDLRVPIPAWTDDDGDRHRARADKVNAAFSAGGPALLVATLEQVAGVRIDHYAELDFGGFRQMTAAIGGIDVCLNASTFVERHTLDNGRTVRSTNLNDPSSGFVGQVGVNHLSGENALAFVRQRHGFADGDLSRIRRQQAFLAAMFRTVLSENVLLSPSRLTSFLGAVTESVLLDDQTGFSELRELAERMRGMTTGAVTFSTVPITGQINSPVFYFLYDPAAMRQFFRDVTGSTTLFEPSDGPVDPLDLSAEITPSATAAAAGSTPAASTRPRATVTSPAPPQTTATPTPDTAGTTTEPGPSAETSSQPQATVTASATGSNGQPDSGGWPQPWPTALTGTTAAAGTVSWARAAAFGSNVTATGGAAPTGGATPTSPSPTASGAQEAPVTAAAACIY</sequence>
<keyword evidence="3" id="KW-1133">Transmembrane helix</keyword>
<evidence type="ECO:0000259" key="4">
    <source>
        <dbReference type="Pfam" id="PF03816"/>
    </source>
</evidence>
<comment type="similarity">
    <text evidence="1">Belongs to the LytR/CpsA/Psr (LCP) family.</text>
</comment>
<organism evidence="5 6">
    <name type="scientific">Parafrankia irregularis</name>
    <dbReference type="NCBI Taxonomy" id="795642"/>
    <lineage>
        <taxon>Bacteria</taxon>
        <taxon>Bacillati</taxon>
        <taxon>Actinomycetota</taxon>
        <taxon>Actinomycetes</taxon>
        <taxon>Frankiales</taxon>
        <taxon>Frankiaceae</taxon>
        <taxon>Parafrankia</taxon>
    </lineage>
</organism>
<feature type="region of interest" description="Disordered" evidence="2">
    <location>
        <begin position="475"/>
        <end position="556"/>
    </location>
</feature>
<keyword evidence="3" id="KW-0812">Transmembrane</keyword>
<feature type="region of interest" description="Disordered" evidence="2">
    <location>
        <begin position="1"/>
        <end position="28"/>
    </location>
</feature>
<dbReference type="Gene3D" id="3.40.630.190">
    <property type="entry name" value="LCP protein"/>
    <property type="match status" value="1"/>
</dbReference>
<keyword evidence="3" id="KW-0472">Membrane</keyword>
<feature type="compositionally biased region" description="Polar residues" evidence="2">
    <location>
        <begin position="521"/>
        <end position="542"/>
    </location>
</feature>
<feature type="compositionally biased region" description="Low complexity" evidence="2">
    <location>
        <begin position="475"/>
        <end position="519"/>
    </location>
</feature>
<feature type="domain" description="Cell envelope-related transcriptional attenuator" evidence="4">
    <location>
        <begin position="197"/>
        <end position="367"/>
    </location>
</feature>
<evidence type="ECO:0000313" key="5">
    <source>
        <dbReference type="EMBL" id="CUU53872.1"/>
    </source>
</evidence>
<proteinExistence type="inferred from homology"/>
<feature type="compositionally biased region" description="Low complexity" evidence="2">
    <location>
        <begin position="578"/>
        <end position="601"/>
    </location>
</feature>
<feature type="transmembrane region" description="Helical" evidence="3">
    <location>
        <begin position="121"/>
        <end position="144"/>
    </location>
</feature>
<dbReference type="NCBIfam" id="TIGR00350">
    <property type="entry name" value="lytR_cpsA_psr"/>
    <property type="match status" value="1"/>
</dbReference>
<dbReference type="PANTHER" id="PTHR33392:SF6">
    <property type="entry name" value="POLYISOPRENYL-TEICHOIC ACID--PEPTIDOGLYCAN TEICHOIC ACID TRANSFERASE TAGU"/>
    <property type="match status" value="1"/>
</dbReference>
<name>A0A0S4QDY0_9ACTN</name>
<evidence type="ECO:0000256" key="1">
    <source>
        <dbReference type="ARBA" id="ARBA00006068"/>
    </source>
</evidence>
<evidence type="ECO:0000256" key="3">
    <source>
        <dbReference type="SAM" id="Phobius"/>
    </source>
</evidence>
<dbReference type="InterPro" id="IPR004474">
    <property type="entry name" value="LytR_CpsA_psr"/>
</dbReference>
<evidence type="ECO:0000256" key="2">
    <source>
        <dbReference type="SAM" id="MobiDB-lite"/>
    </source>
</evidence>
<protein>
    <submittedName>
        <fullName evidence="5">Cell envelope-related function transcriptional attenuator common domain-containing protein</fullName>
    </submittedName>
</protein>
<dbReference type="AlphaFoldDB" id="A0A0S4QDY0"/>
<evidence type="ECO:0000313" key="6">
    <source>
        <dbReference type="Proteomes" id="UP000198802"/>
    </source>
</evidence>
<gene>
    <name evidence="5" type="ORF">Ga0074812_101370</name>
</gene>
<dbReference type="InterPro" id="IPR050922">
    <property type="entry name" value="LytR/CpsA/Psr_CW_biosynth"/>
</dbReference>
<reference evidence="6" key="1">
    <citation type="submission" date="2015-11" db="EMBL/GenBank/DDBJ databases">
        <authorList>
            <person name="Varghese N."/>
        </authorList>
    </citation>
    <scope>NUCLEOTIDE SEQUENCE [LARGE SCALE GENOMIC DNA]</scope>
    <source>
        <strain evidence="6">DSM 45899</strain>
    </source>
</reference>